<gene>
    <name evidence="2" type="ORF">M501DRAFT_1018343</name>
</gene>
<feature type="region of interest" description="Disordered" evidence="1">
    <location>
        <begin position="577"/>
        <end position="615"/>
    </location>
</feature>
<dbReference type="Proteomes" id="UP000799429">
    <property type="component" value="Unassembled WGS sequence"/>
</dbReference>
<feature type="region of interest" description="Disordered" evidence="1">
    <location>
        <begin position="25"/>
        <end position="118"/>
    </location>
</feature>
<feature type="region of interest" description="Disordered" evidence="1">
    <location>
        <begin position="426"/>
        <end position="560"/>
    </location>
</feature>
<feature type="region of interest" description="Disordered" evidence="1">
    <location>
        <begin position="628"/>
        <end position="809"/>
    </location>
</feature>
<accession>A0A9P4S693</accession>
<evidence type="ECO:0000256" key="1">
    <source>
        <dbReference type="SAM" id="MobiDB-lite"/>
    </source>
</evidence>
<reference evidence="2" key="1">
    <citation type="journal article" date="2020" name="Stud. Mycol.">
        <title>101 Dothideomycetes genomes: a test case for predicting lifestyles and emergence of pathogens.</title>
        <authorList>
            <person name="Haridas S."/>
            <person name="Albert R."/>
            <person name="Binder M."/>
            <person name="Bloem J."/>
            <person name="Labutti K."/>
            <person name="Salamov A."/>
            <person name="Andreopoulos B."/>
            <person name="Baker S."/>
            <person name="Barry K."/>
            <person name="Bills G."/>
            <person name="Bluhm B."/>
            <person name="Cannon C."/>
            <person name="Castanera R."/>
            <person name="Culley D."/>
            <person name="Daum C."/>
            <person name="Ezra D."/>
            <person name="Gonzalez J."/>
            <person name="Henrissat B."/>
            <person name="Kuo A."/>
            <person name="Liang C."/>
            <person name="Lipzen A."/>
            <person name="Lutzoni F."/>
            <person name="Magnuson J."/>
            <person name="Mondo S."/>
            <person name="Nolan M."/>
            <person name="Ohm R."/>
            <person name="Pangilinan J."/>
            <person name="Park H.-J."/>
            <person name="Ramirez L."/>
            <person name="Alfaro M."/>
            <person name="Sun H."/>
            <person name="Tritt A."/>
            <person name="Yoshinaga Y."/>
            <person name="Zwiers L.-H."/>
            <person name="Turgeon B."/>
            <person name="Goodwin S."/>
            <person name="Spatafora J."/>
            <person name="Crous P."/>
            <person name="Grigoriev I."/>
        </authorList>
    </citation>
    <scope>NUCLEOTIDE SEQUENCE</scope>
    <source>
        <strain evidence="2">CBS 101060</strain>
    </source>
</reference>
<feature type="compositionally biased region" description="Polar residues" evidence="1">
    <location>
        <begin position="238"/>
        <end position="257"/>
    </location>
</feature>
<comment type="caution">
    <text evidence="2">The sequence shown here is derived from an EMBL/GenBank/DDBJ whole genome shotgun (WGS) entry which is preliminary data.</text>
</comment>
<dbReference type="AlphaFoldDB" id="A0A9P4S693"/>
<name>A0A9P4S693_9PEZI</name>
<keyword evidence="3" id="KW-1185">Reference proteome</keyword>
<proteinExistence type="predicted"/>
<protein>
    <submittedName>
        <fullName evidence="2">Uncharacterized protein</fullName>
    </submittedName>
</protein>
<feature type="compositionally biased region" description="Basic and acidic residues" evidence="1">
    <location>
        <begin position="596"/>
        <end position="608"/>
    </location>
</feature>
<organism evidence="2 3">
    <name type="scientific">Patellaria atrata CBS 101060</name>
    <dbReference type="NCBI Taxonomy" id="1346257"/>
    <lineage>
        <taxon>Eukaryota</taxon>
        <taxon>Fungi</taxon>
        <taxon>Dikarya</taxon>
        <taxon>Ascomycota</taxon>
        <taxon>Pezizomycotina</taxon>
        <taxon>Dothideomycetes</taxon>
        <taxon>Dothideomycetes incertae sedis</taxon>
        <taxon>Patellariales</taxon>
        <taxon>Patellariaceae</taxon>
        <taxon>Patellaria</taxon>
    </lineage>
</organism>
<feature type="compositionally biased region" description="Polar residues" evidence="1">
    <location>
        <begin position="137"/>
        <end position="147"/>
    </location>
</feature>
<feature type="compositionally biased region" description="Basic and acidic residues" evidence="1">
    <location>
        <begin position="711"/>
        <end position="726"/>
    </location>
</feature>
<feature type="compositionally biased region" description="Pro residues" evidence="1">
    <location>
        <begin position="638"/>
        <end position="652"/>
    </location>
</feature>
<feature type="compositionally biased region" description="Pro residues" evidence="1">
    <location>
        <begin position="759"/>
        <end position="770"/>
    </location>
</feature>
<evidence type="ECO:0000313" key="3">
    <source>
        <dbReference type="Proteomes" id="UP000799429"/>
    </source>
</evidence>
<feature type="region of interest" description="Disordered" evidence="1">
    <location>
        <begin position="130"/>
        <end position="152"/>
    </location>
</feature>
<dbReference type="EMBL" id="MU006101">
    <property type="protein sequence ID" value="KAF2836933.1"/>
    <property type="molecule type" value="Genomic_DNA"/>
</dbReference>
<evidence type="ECO:0000313" key="2">
    <source>
        <dbReference type="EMBL" id="KAF2836933.1"/>
    </source>
</evidence>
<sequence>MPSSQSPMNNISITSDTNSISQCSQYNQFEPNFNLNRPHSRPSSIGQSDVESTSSREQKNRPAVIYELEAIEATHSRSSGLSTTAESPPGRPSYIPYSPPLQTSPSPGSAPAVEGENARRDVRQKFQIPTMPRSAAQPGSSSPTPVNHESRGLTHNFHDSLSQAKTETNLLYGISQAPELPNIESLSKTIQTITVTDRVATLFANLPHILRSKRDDTRPTEVFAQQRSTPQLHLGPFSISSPSTLAIESTDSASSDSPPKDVRKGFRKQSAHWATNEFLEHMKVPSLRPPSPSGHFRRASTPVYPPQNGRGGSIPNISLTTPTVSQSDQNCVVGPSSNNPRVFASPIMGDIGRRHAPPRSITEPVLQSQNLLNQSSKVQPYAQHHYMSPVIRFPRKSVPGAPQIPPKIPLTESQQMELTSSRFLPQNGSITKSIGEPQSFPPDPSGSSHRQTFFQPENPISHYPLGSRPVTTLDPSVKNVSSQRTGSGRYIWAQPLHHPPPPDFDLDLDLDLKPGPSNSAADTEIPHGRSSEHGQEEGDHTQQSDVDRVPMLYPTPSNTSNRRYAWSLPLHYSPPLELDSEPSGHTSDAESPQLHPQEHVNKETHTRESPSANNLPLQKLQTSYNGSFTTFTTLSPLNHPPPQTTKPSPPCRPTLESSIPQFRPGRNISHTSHPEPQSPPLAGRYTWSQRPSTPAAVASPNPIVPQSSHYPHRERANQTPEIEIRLYHAPTTGTRTGTEAETKQSHPQPRRYAWALPSTNPPELPAPEPSLPHATQTSERTKTPESVEAVGMTVAEKRRRAARRRMQGI</sequence>
<feature type="compositionally biased region" description="Polar residues" evidence="1">
    <location>
        <begin position="469"/>
        <end position="486"/>
    </location>
</feature>
<feature type="compositionally biased region" description="Basic and acidic residues" evidence="1">
    <location>
        <begin position="524"/>
        <end position="548"/>
    </location>
</feature>
<feature type="compositionally biased region" description="Polar residues" evidence="1">
    <location>
        <begin position="25"/>
        <end position="53"/>
    </location>
</feature>
<feature type="compositionally biased region" description="Polar residues" evidence="1">
    <location>
        <begin position="76"/>
        <end position="86"/>
    </location>
</feature>
<feature type="compositionally biased region" description="Polar residues" evidence="1">
    <location>
        <begin position="445"/>
        <end position="455"/>
    </location>
</feature>
<feature type="compositionally biased region" description="Basic residues" evidence="1">
    <location>
        <begin position="797"/>
        <end position="809"/>
    </location>
</feature>
<feature type="region of interest" description="Disordered" evidence="1">
    <location>
        <begin position="225"/>
        <end position="269"/>
    </location>
</feature>